<feature type="domain" description="FAD-binding PCMH-type" evidence="6">
    <location>
        <begin position="89"/>
        <end position="280"/>
    </location>
</feature>
<keyword evidence="3" id="KW-0274">FAD</keyword>
<proteinExistence type="inferred from homology"/>
<dbReference type="Pfam" id="PF01565">
    <property type="entry name" value="FAD_binding_4"/>
    <property type="match status" value="1"/>
</dbReference>
<dbReference type="EMBL" id="KZ302177">
    <property type="protein sequence ID" value="PFH46584.1"/>
    <property type="molecule type" value="Genomic_DNA"/>
</dbReference>
<dbReference type="InterPro" id="IPR050416">
    <property type="entry name" value="FAD-linked_Oxidoreductase"/>
</dbReference>
<sequence>MIQIITSALLLVVACHSEAAGSSEIHYLRAEKPKEAKSSRMGLPLGAAYNPLLTGVNAVYLEAPFQNDSDTQIFFQGDPIVACKKIEGEISSASGVFYPPAPEYPGTTEDLGKALQIISEERVQFGVKSGGHTGSPGFSSTPGIQIALVRFNTVTYHQETHTADIGTGLVFDDLYKKLAETGDAVLGGRLSGIGVGGFVLGGGRLAPRIAMEPTFSTGYSWQTNQYGLAIDTVTEFELVSPSRETIIVNDESDPELFFGLKGGLNNFGNVWGGTVTYDSRYSQGLIAAYLKFTSNVTDPKAGIITTFNSFLSLVQLRSSSRHHDFQKIPSITDNTADQSFPENDLPGVRGVFDTVPLATFSHELMNVIYNETINVGRDIFANSGPLASYSFEPFLSDILSHNTMVSAYPPTRS</sequence>
<keyword evidence="4" id="KW-0560">Oxidoreductase</keyword>
<dbReference type="SUPFAM" id="SSF56176">
    <property type="entry name" value="FAD-binding/transporter-associated domain-like"/>
    <property type="match status" value="1"/>
</dbReference>
<evidence type="ECO:0000256" key="4">
    <source>
        <dbReference type="ARBA" id="ARBA00023002"/>
    </source>
</evidence>
<keyword evidence="5" id="KW-0732">Signal</keyword>
<evidence type="ECO:0000313" key="7">
    <source>
        <dbReference type="EMBL" id="PFH46584.1"/>
    </source>
</evidence>
<dbReference type="InterPro" id="IPR016166">
    <property type="entry name" value="FAD-bd_PCMH"/>
</dbReference>
<evidence type="ECO:0000256" key="1">
    <source>
        <dbReference type="ARBA" id="ARBA00005466"/>
    </source>
</evidence>
<feature type="signal peptide" evidence="5">
    <location>
        <begin position="1"/>
        <end position="19"/>
    </location>
</feature>
<feature type="chain" id="PRO_5012699133" description="FAD-binding PCMH-type domain-containing protein" evidence="5">
    <location>
        <begin position="20"/>
        <end position="413"/>
    </location>
</feature>
<accession>A0A2A9NB91</accession>
<protein>
    <recommendedName>
        <fullName evidence="6">FAD-binding PCMH-type domain-containing protein</fullName>
    </recommendedName>
</protein>
<dbReference type="STRING" id="703135.A0A2A9NB91"/>
<evidence type="ECO:0000313" key="8">
    <source>
        <dbReference type="Proteomes" id="UP000242287"/>
    </source>
</evidence>
<name>A0A2A9NB91_9AGAR</name>
<reference evidence="7 8" key="1">
    <citation type="submission" date="2014-02" db="EMBL/GenBank/DDBJ databases">
        <title>Transposable element dynamics among asymbiotic and ectomycorrhizal Amanita fungi.</title>
        <authorList>
            <consortium name="DOE Joint Genome Institute"/>
            <person name="Hess J."/>
            <person name="Skrede I."/>
            <person name="Wolfe B."/>
            <person name="LaButti K."/>
            <person name="Ohm R.A."/>
            <person name="Grigoriev I.V."/>
            <person name="Pringle A."/>
        </authorList>
    </citation>
    <scope>NUCLEOTIDE SEQUENCE [LARGE SCALE GENOMIC DNA]</scope>
    <source>
        <strain evidence="7 8">SKay4041</strain>
    </source>
</reference>
<dbReference type="PROSITE" id="PS51387">
    <property type="entry name" value="FAD_PCMH"/>
    <property type="match status" value="1"/>
</dbReference>
<evidence type="ECO:0000259" key="6">
    <source>
        <dbReference type="PROSITE" id="PS51387"/>
    </source>
</evidence>
<organism evidence="7 8">
    <name type="scientific">Amanita thiersii Skay4041</name>
    <dbReference type="NCBI Taxonomy" id="703135"/>
    <lineage>
        <taxon>Eukaryota</taxon>
        <taxon>Fungi</taxon>
        <taxon>Dikarya</taxon>
        <taxon>Basidiomycota</taxon>
        <taxon>Agaricomycotina</taxon>
        <taxon>Agaricomycetes</taxon>
        <taxon>Agaricomycetidae</taxon>
        <taxon>Agaricales</taxon>
        <taxon>Pluteineae</taxon>
        <taxon>Amanitaceae</taxon>
        <taxon>Amanita</taxon>
    </lineage>
</organism>
<evidence type="ECO:0000256" key="3">
    <source>
        <dbReference type="ARBA" id="ARBA00022827"/>
    </source>
</evidence>
<dbReference type="Gene3D" id="3.30.465.10">
    <property type="match status" value="1"/>
</dbReference>
<evidence type="ECO:0000256" key="5">
    <source>
        <dbReference type="SAM" id="SignalP"/>
    </source>
</evidence>
<dbReference type="AlphaFoldDB" id="A0A2A9NB91"/>
<evidence type="ECO:0000256" key="2">
    <source>
        <dbReference type="ARBA" id="ARBA00022630"/>
    </source>
</evidence>
<dbReference type="InterPro" id="IPR016169">
    <property type="entry name" value="FAD-bd_PCMH_sub2"/>
</dbReference>
<gene>
    <name evidence="7" type="ORF">AMATHDRAFT_7626</name>
</gene>
<dbReference type="OrthoDB" id="2151789at2759"/>
<dbReference type="GO" id="GO:0016491">
    <property type="term" value="F:oxidoreductase activity"/>
    <property type="evidence" value="ECO:0007669"/>
    <property type="project" value="UniProtKB-KW"/>
</dbReference>
<dbReference type="InterPro" id="IPR006094">
    <property type="entry name" value="Oxid_FAD_bind_N"/>
</dbReference>
<dbReference type="GO" id="GO:0071949">
    <property type="term" value="F:FAD binding"/>
    <property type="evidence" value="ECO:0007669"/>
    <property type="project" value="InterPro"/>
</dbReference>
<keyword evidence="2" id="KW-0285">Flavoprotein</keyword>
<dbReference type="PANTHER" id="PTHR42973">
    <property type="entry name" value="BINDING OXIDOREDUCTASE, PUTATIVE (AFU_ORTHOLOGUE AFUA_1G17690)-RELATED"/>
    <property type="match status" value="1"/>
</dbReference>
<dbReference type="Proteomes" id="UP000242287">
    <property type="component" value="Unassembled WGS sequence"/>
</dbReference>
<dbReference type="InterPro" id="IPR036318">
    <property type="entry name" value="FAD-bd_PCMH-like_sf"/>
</dbReference>
<dbReference type="PANTHER" id="PTHR42973:SF13">
    <property type="entry name" value="FAD-BINDING PCMH-TYPE DOMAIN-CONTAINING PROTEIN"/>
    <property type="match status" value="1"/>
</dbReference>
<comment type="similarity">
    <text evidence="1">Belongs to the oxygen-dependent FAD-linked oxidoreductase family.</text>
</comment>
<keyword evidence="8" id="KW-1185">Reference proteome</keyword>